<protein>
    <recommendedName>
        <fullName evidence="1">Spore protein YkvP/CgeB glycosyl transferase-like domain-containing protein</fullName>
    </recommendedName>
</protein>
<dbReference type="SUPFAM" id="SSF53756">
    <property type="entry name" value="UDP-Glycosyltransferase/glycogen phosphorylase"/>
    <property type="match status" value="1"/>
</dbReference>
<proteinExistence type="predicted"/>
<dbReference type="AlphaFoldDB" id="A0AAW3JNF6"/>
<comment type="caution">
    <text evidence="2">The sequence shown here is derived from an EMBL/GenBank/DDBJ whole genome shotgun (WGS) entry which is preliminary data.</text>
</comment>
<dbReference type="Proteomes" id="UP000050833">
    <property type="component" value="Unassembled WGS sequence"/>
</dbReference>
<accession>A0AAW3JNF6</accession>
<keyword evidence="3" id="KW-1185">Reference proteome</keyword>
<dbReference type="InterPro" id="IPR055259">
    <property type="entry name" value="YkvP/CgeB_Glyco_trans-like"/>
</dbReference>
<dbReference type="Pfam" id="PF13524">
    <property type="entry name" value="Glyco_trans_1_2"/>
    <property type="match status" value="1"/>
</dbReference>
<gene>
    <name evidence="2" type="ORF">APZ18_06890</name>
</gene>
<organism evidence="2 3">
    <name type="scientific">Butyribacter intestini</name>
    <dbReference type="NCBI Taxonomy" id="1703332"/>
    <lineage>
        <taxon>Bacteria</taxon>
        <taxon>Bacillati</taxon>
        <taxon>Bacillota</taxon>
        <taxon>Clostridia</taxon>
        <taxon>Lachnospirales</taxon>
        <taxon>Lachnospiraceae</taxon>
        <taxon>Butyribacter</taxon>
    </lineage>
</organism>
<evidence type="ECO:0000313" key="2">
    <source>
        <dbReference type="EMBL" id="KQC84482.1"/>
    </source>
</evidence>
<evidence type="ECO:0000313" key="3">
    <source>
        <dbReference type="Proteomes" id="UP000050833"/>
    </source>
</evidence>
<reference evidence="2 3" key="1">
    <citation type="submission" date="2015-10" db="EMBL/GenBank/DDBJ databases">
        <title>Butyribacter intestini gen. nov., sp. nov., a butyric acid-producing bacterium of the family Lachnospiraceae isolated from the human faeces.</title>
        <authorList>
            <person name="Zou Y."/>
            <person name="Xue W."/>
            <person name="Luo G."/>
            <person name="Lv M."/>
        </authorList>
    </citation>
    <scope>NUCLEOTIDE SEQUENCE [LARGE SCALE GENOMIC DNA]</scope>
    <source>
        <strain evidence="2 3">TF01-11</strain>
    </source>
</reference>
<dbReference type="RefSeq" id="WP_055943185.1">
    <property type="nucleotide sequence ID" value="NZ_LLKB01000005.1"/>
</dbReference>
<name>A0AAW3JNF6_9FIRM</name>
<evidence type="ECO:0000259" key="1">
    <source>
        <dbReference type="Pfam" id="PF13524"/>
    </source>
</evidence>
<sequence>MRHKIVLMTGGTETLEFFSLQLKKGFEALGYKTFLFDQTTEEESAEKLYDFATAYDTILVTFNFDGIHYETSLFNMNGVSIWDERKIPCVNIAVDHPYFYPELFDIHPDIFYEVSIDRYHDRYMKRFYPELMSGTFLPLGGTSLSPNGDYKKMADRKYDICFTGNYTPPEVFDDAINRLGDEYAMFYLEIIHDLITNPDKPDDLTMEEHLKKAIPGITHEEVKTAIPNMIFIDTYVRCYFRGEVIKTLADAGFKIHCVGKGYDKLRCKHPENLDMNPDELSYGCLEALADSRLSLNVMPWFKDGAHDRIFNSMCNGAVCITDHSKYLDEILTPDENIIFYDLKQLDKLPEIFENALNDTDKLERIQKNAFNFANREHTWYVRAKQLHNELLKFL</sequence>
<dbReference type="EMBL" id="LLKB01000005">
    <property type="protein sequence ID" value="KQC84482.1"/>
    <property type="molecule type" value="Genomic_DNA"/>
</dbReference>
<feature type="domain" description="Spore protein YkvP/CgeB glycosyl transferase-like" evidence="1">
    <location>
        <begin position="244"/>
        <end position="387"/>
    </location>
</feature>